<evidence type="ECO:0000256" key="4">
    <source>
        <dbReference type="ARBA" id="ARBA00022989"/>
    </source>
</evidence>
<keyword evidence="10" id="KW-1185">Reference proteome</keyword>
<sequence>MLRLLLFLVPLALMIFAFIDCLNTPEDEVRHLPKVAWVFIILLFPLAGSIAWLVTGKVRTPPTGGRTPSEWHRNHRTTWVAPDDNPEFLNSLKEENKKDEALLKEWEADLRRREEELRRKDTGGKDIGGKDEGPKKDTD</sequence>
<proteinExistence type="predicted"/>
<evidence type="ECO:0000313" key="10">
    <source>
        <dbReference type="Proteomes" id="UP001631957"/>
    </source>
</evidence>
<reference evidence="9 10" key="1">
    <citation type="submission" date="2024-12" db="EMBL/GenBank/DDBJ databases">
        <title>Forecasting of Potato common scab and diversities of Pathogenic streptomyces spp. in china.</title>
        <authorList>
            <person name="Handique U."/>
            <person name="Wu J."/>
        </authorList>
    </citation>
    <scope>NUCLEOTIDE SEQUENCE [LARGE SCALE GENOMIC DNA]</scope>
    <source>
        <strain evidence="9 10">ZRIMU1530</strain>
    </source>
</reference>
<evidence type="ECO:0000256" key="1">
    <source>
        <dbReference type="ARBA" id="ARBA00004651"/>
    </source>
</evidence>
<evidence type="ECO:0000256" key="2">
    <source>
        <dbReference type="ARBA" id="ARBA00022475"/>
    </source>
</evidence>
<comment type="subcellular location">
    <subcellularLocation>
        <location evidence="1">Cell membrane</location>
        <topology evidence="1">Multi-pass membrane protein</topology>
    </subcellularLocation>
</comment>
<evidence type="ECO:0000313" key="9">
    <source>
        <dbReference type="EMBL" id="MFM9613566.1"/>
    </source>
</evidence>
<keyword evidence="4 7" id="KW-1133">Transmembrane helix</keyword>
<dbReference type="InterPro" id="IPR027379">
    <property type="entry name" value="CLS_N"/>
</dbReference>
<evidence type="ECO:0000256" key="5">
    <source>
        <dbReference type="ARBA" id="ARBA00023136"/>
    </source>
</evidence>
<evidence type="ECO:0000256" key="7">
    <source>
        <dbReference type="SAM" id="Phobius"/>
    </source>
</evidence>
<protein>
    <submittedName>
        <fullName evidence="9">PLD nuclease N-terminal domain-containing protein</fullName>
    </submittedName>
</protein>
<dbReference type="EMBL" id="JBJVNI010000021">
    <property type="protein sequence ID" value="MFM9613566.1"/>
    <property type="molecule type" value="Genomic_DNA"/>
</dbReference>
<feature type="transmembrane region" description="Helical" evidence="7">
    <location>
        <begin position="35"/>
        <end position="54"/>
    </location>
</feature>
<feature type="domain" description="Cardiolipin synthase N-terminal" evidence="8">
    <location>
        <begin position="12"/>
        <end position="56"/>
    </location>
</feature>
<evidence type="ECO:0000256" key="6">
    <source>
        <dbReference type="SAM" id="MobiDB-lite"/>
    </source>
</evidence>
<keyword evidence="3 7" id="KW-0812">Transmembrane</keyword>
<evidence type="ECO:0000259" key="8">
    <source>
        <dbReference type="Pfam" id="PF13396"/>
    </source>
</evidence>
<dbReference type="Proteomes" id="UP001631957">
    <property type="component" value="Unassembled WGS sequence"/>
</dbReference>
<evidence type="ECO:0000256" key="3">
    <source>
        <dbReference type="ARBA" id="ARBA00022692"/>
    </source>
</evidence>
<comment type="caution">
    <text evidence="9">The sequence shown here is derived from an EMBL/GenBank/DDBJ whole genome shotgun (WGS) entry which is preliminary data.</text>
</comment>
<keyword evidence="5 7" id="KW-0472">Membrane</keyword>
<name>A0ABW9I0T3_9ACTN</name>
<organism evidence="9 10">
    <name type="scientific">Streptomyces niveiscabiei</name>
    <dbReference type="NCBI Taxonomy" id="164115"/>
    <lineage>
        <taxon>Bacteria</taxon>
        <taxon>Bacillati</taxon>
        <taxon>Actinomycetota</taxon>
        <taxon>Actinomycetes</taxon>
        <taxon>Kitasatosporales</taxon>
        <taxon>Streptomycetaceae</taxon>
        <taxon>Streptomyces</taxon>
    </lineage>
</organism>
<accession>A0ABW9I0T3</accession>
<feature type="region of interest" description="Disordered" evidence="6">
    <location>
        <begin position="114"/>
        <end position="139"/>
    </location>
</feature>
<dbReference type="RefSeq" id="WP_109363514.1">
    <property type="nucleotide sequence ID" value="NZ_JBJVNI010000021.1"/>
</dbReference>
<keyword evidence="2" id="KW-1003">Cell membrane</keyword>
<dbReference type="Pfam" id="PF13396">
    <property type="entry name" value="PLDc_N"/>
    <property type="match status" value="1"/>
</dbReference>
<gene>
    <name evidence="9" type="ORF">ACKI18_33375</name>
</gene>